<dbReference type="InterPro" id="IPR016181">
    <property type="entry name" value="Acyl_CoA_acyltransferase"/>
</dbReference>
<dbReference type="STRING" id="332977.SAMN05421740_11087"/>
<evidence type="ECO:0000259" key="1">
    <source>
        <dbReference type="PROSITE" id="PS51186"/>
    </source>
</evidence>
<dbReference type="Proteomes" id="UP000198916">
    <property type="component" value="Unassembled WGS sequence"/>
</dbReference>
<dbReference type="AlphaFoldDB" id="A0A1H7T628"/>
<accession>A0A1H7T628</accession>
<dbReference type="SUPFAM" id="SSF55729">
    <property type="entry name" value="Acyl-CoA N-acyltransferases (Nat)"/>
    <property type="match status" value="1"/>
</dbReference>
<dbReference type="EMBL" id="FNZR01000010">
    <property type="protein sequence ID" value="SEL79774.1"/>
    <property type="molecule type" value="Genomic_DNA"/>
</dbReference>
<sequence>MMMGVKIMPVTDALWPQLEQLFGKSGACNGCWCMYWRIGADYHKRDRTLNKNDLHSIISAGHPSGLLALVDNIAAGWCQLTPKQDLPWLTKNGYGDPDVTKNIWCISCFYIKSAYRKKGLTTPLIKAATEYAQKAKATLLEAYPGNSPNSYTGHLNTFLKLGFNIVGDGKYDRKIVSIRL</sequence>
<dbReference type="PROSITE" id="PS51186">
    <property type="entry name" value="GNAT"/>
    <property type="match status" value="1"/>
</dbReference>
<dbReference type="Gene3D" id="3.40.630.30">
    <property type="match status" value="1"/>
</dbReference>
<keyword evidence="2" id="KW-0808">Transferase</keyword>
<organism evidence="2 3">
    <name type="scientific">Parapedobacter koreensis</name>
    <dbReference type="NCBI Taxonomy" id="332977"/>
    <lineage>
        <taxon>Bacteria</taxon>
        <taxon>Pseudomonadati</taxon>
        <taxon>Bacteroidota</taxon>
        <taxon>Sphingobacteriia</taxon>
        <taxon>Sphingobacteriales</taxon>
        <taxon>Sphingobacteriaceae</taxon>
        <taxon>Parapedobacter</taxon>
    </lineage>
</organism>
<dbReference type="RefSeq" id="WP_090608320.1">
    <property type="nucleotide sequence ID" value="NZ_FNZR01000010.1"/>
</dbReference>
<evidence type="ECO:0000313" key="3">
    <source>
        <dbReference type="Proteomes" id="UP000198916"/>
    </source>
</evidence>
<dbReference type="InterPro" id="IPR000182">
    <property type="entry name" value="GNAT_dom"/>
</dbReference>
<keyword evidence="3" id="KW-1185">Reference proteome</keyword>
<evidence type="ECO:0000313" key="2">
    <source>
        <dbReference type="EMBL" id="SEL79774.1"/>
    </source>
</evidence>
<proteinExistence type="predicted"/>
<gene>
    <name evidence="2" type="ORF">SAMN05421740_11087</name>
</gene>
<reference evidence="3" key="1">
    <citation type="submission" date="2016-10" db="EMBL/GenBank/DDBJ databases">
        <authorList>
            <person name="Varghese N."/>
            <person name="Submissions S."/>
        </authorList>
    </citation>
    <scope>NUCLEOTIDE SEQUENCE [LARGE SCALE GENOMIC DNA]</scope>
    <source>
        <strain evidence="3">Jip14</strain>
    </source>
</reference>
<feature type="domain" description="N-acetyltransferase" evidence="1">
    <location>
        <begin position="5"/>
        <end position="180"/>
    </location>
</feature>
<dbReference type="Pfam" id="PF00583">
    <property type="entry name" value="Acetyltransf_1"/>
    <property type="match status" value="1"/>
</dbReference>
<name>A0A1H7T628_9SPHI</name>
<dbReference type="GO" id="GO:0016747">
    <property type="term" value="F:acyltransferase activity, transferring groups other than amino-acyl groups"/>
    <property type="evidence" value="ECO:0007669"/>
    <property type="project" value="InterPro"/>
</dbReference>
<dbReference type="OrthoDB" id="162220at2"/>
<protein>
    <submittedName>
        <fullName evidence="2">Acetyltransferase (GNAT) family protein</fullName>
    </submittedName>
</protein>
<dbReference type="CDD" id="cd04301">
    <property type="entry name" value="NAT_SF"/>
    <property type="match status" value="1"/>
</dbReference>